<name>A0A8S2SHX9_9BILA</name>
<dbReference type="AlphaFoldDB" id="A0A8S2SHX9"/>
<evidence type="ECO:0000313" key="1">
    <source>
        <dbReference type="EMBL" id="CAF1425002.1"/>
    </source>
</evidence>
<evidence type="ECO:0000313" key="2">
    <source>
        <dbReference type="EMBL" id="CAF4224416.1"/>
    </source>
</evidence>
<dbReference type="Proteomes" id="UP000677228">
    <property type="component" value="Unassembled WGS sequence"/>
</dbReference>
<feature type="non-terminal residue" evidence="2">
    <location>
        <position position="1"/>
    </location>
</feature>
<sequence>VGGCRHCLVKFLIEMGCNLQARNVNGENFIDVLQLRRNKKLFEKLMEQDAIQIDHVSGEITVTSTNPSWRHFSLIALRMTL</sequence>
<dbReference type="EMBL" id="CAJNOK010027732">
    <property type="protein sequence ID" value="CAF1425002.1"/>
    <property type="molecule type" value="Genomic_DNA"/>
</dbReference>
<protein>
    <submittedName>
        <fullName evidence="2">Uncharacterized protein</fullName>
    </submittedName>
</protein>
<organism evidence="2 3">
    <name type="scientific">Didymodactylos carnosus</name>
    <dbReference type="NCBI Taxonomy" id="1234261"/>
    <lineage>
        <taxon>Eukaryota</taxon>
        <taxon>Metazoa</taxon>
        <taxon>Spiralia</taxon>
        <taxon>Gnathifera</taxon>
        <taxon>Rotifera</taxon>
        <taxon>Eurotatoria</taxon>
        <taxon>Bdelloidea</taxon>
        <taxon>Philodinida</taxon>
        <taxon>Philodinidae</taxon>
        <taxon>Didymodactylos</taxon>
    </lineage>
</organism>
<dbReference type="EMBL" id="CAJOBA010049506">
    <property type="protein sequence ID" value="CAF4224416.1"/>
    <property type="molecule type" value="Genomic_DNA"/>
</dbReference>
<gene>
    <name evidence="1" type="ORF">OVA965_LOCUS33820</name>
    <name evidence="2" type="ORF">TMI583_LOCUS34722</name>
</gene>
<dbReference type="Proteomes" id="UP000682733">
    <property type="component" value="Unassembled WGS sequence"/>
</dbReference>
<reference evidence="2" key="1">
    <citation type="submission" date="2021-02" db="EMBL/GenBank/DDBJ databases">
        <authorList>
            <person name="Nowell W R."/>
        </authorList>
    </citation>
    <scope>NUCLEOTIDE SEQUENCE</scope>
</reference>
<evidence type="ECO:0000313" key="3">
    <source>
        <dbReference type="Proteomes" id="UP000682733"/>
    </source>
</evidence>
<accession>A0A8S2SHX9</accession>
<comment type="caution">
    <text evidence="2">The sequence shown here is derived from an EMBL/GenBank/DDBJ whole genome shotgun (WGS) entry which is preliminary data.</text>
</comment>
<proteinExistence type="predicted"/>